<dbReference type="AlphaFoldDB" id="A0A6U4WH75"/>
<name>A0A6U4WH75_HEMAN</name>
<evidence type="ECO:0000313" key="2">
    <source>
        <dbReference type="EMBL" id="CAD8960948.1"/>
    </source>
</evidence>
<feature type="region of interest" description="Disordered" evidence="1">
    <location>
        <begin position="1"/>
        <end position="82"/>
    </location>
</feature>
<feature type="compositionally biased region" description="Polar residues" evidence="1">
    <location>
        <begin position="66"/>
        <end position="80"/>
    </location>
</feature>
<accession>A0A6U4WH75</accession>
<evidence type="ECO:0000256" key="1">
    <source>
        <dbReference type="SAM" id="MobiDB-lite"/>
    </source>
</evidence>
<sequence length="128" mass="14073">MPSWSVSVEERPRVPNDSEGPTVPMMTSSTPSISDLEAGPSDFPEQMHSDILGAVPEMELLPPPDSSVTSIPDLETSQDPFSELTDEGRRWVEGRLVLAQLLFEHSMKLKSRNAPADAEADAERLQEI</sequence>
<proteinExistence type="predicted"/>
<protein>
    <submittedName>
        <fullName evidence="2">Uncharacterized protein</fullName>
    </submittedName>
</protein>
<dbReference type="EMBL" id="HBFX01024337">
    <property type="protein sequence ID" value="CAD8960948.1"/>
    <property type="molecule type" value="Transcribed_RNA"/>
</dbReference>
<reference evidence="2" key="1">
    <citation type="submission" date="2021-01" db="EMBL/GenBank/DDBJ databases">
        <authorList>
            <person name="Corre E."/>
            <person name="Pelletier E."/>
            <person name="Niang G."/>
            <person name="Scheremetjew M."/>
            <person name="Finn R."/>
            <person name="Kale V."/>
            <person name="Holt S."/>
            <person name="Cochrane G."/>
            <person name="Meng A."/>
            <person name="Brown T."/>
            <person name="Cohen L."/>
        </authorList>
    </citation>
    <scope>NUCLEOTIDE SEQUENCE</scope>
    <source>
        <strain evidence="2">CCMP644</strain>
    </source>
</reference>
<organism evidence="2">
    <name type="scientific">Hemiselmis andersenii</name>
    <name type="common">Cryptophyte alga</name>
    <dbReference type="NCBI Taxonomy" id="464988"/>
    <lineage>
        <taxon>Eukaryota</taxon>
        <taxon>Cryptophyceae</taxon>
        <taxon>Cryptomonadales</taxon>
        <taxon>Hemiselmidaceae</taxon>
        <taxon>Hemiselmis</taxon>
    </lineage>
</organism>
<gene>
    <name evidence="2" type="ORF">HAND00432_LOCUS14835</name>
</gene>